<accession>A0A1I4SK78</accession>
<dbReference type="InterPro" id="IPR001173">
    <property type="entry name" value="Glyco_trans_2-like"/>
</dbReference>
<comment type="similarity">
    <text evidence="1">Belongs to the glycosyltransferase 2 family.</text>
</comment>
<keyword evidence="2" id="KW-0328">Glycosyltransferase</keyword>
<evidence type="ECO:0000256" key="2">
    <source>
        <dbReference type="ARBA" id="ARBA00022676"/>
    </source>
</evidence>
<proteinExistence type="inferred from homology"/>
<sequence length="302" mass="34233">MEADSLGSRTAAVIVSFHPTEDLSYRIMTILKQVGLVIVVDNTPGGASCLQGLEDGRLKLIVNGENRGLAAAQNQGIRFAIECGFEWVLLLDQDSLPAPDFMEVMSGYYWSLTESEKEKLLMLAPNVFDELGGFFYRHVLPAPWGFIRKLCGHQRCLKGVFFSISSGSLIPVRVFSEIGLMDEDFFIDYVDNDFCLRGLSKGMVIHVVCPAVLFHSLGDRRRYYSLGPVKVRPSFHPPLRRYFIYRNRVRVWKRYGRKVPGFVMFDLLAAIYDVLRIIFFEENSGEKLLAAFRGLSEGIRLP</sequence>
<feature type="domain" description="Glycosyltransferase 2-like" evidence="4">
    <location>
        <begin position="40"/>
        <end position="105"/>
    </location>
</feature>
<dbReference type="InterPro" id="IPR029044">
    <property type="entry name" value="Nucleotide-diphossugar_trans"/>
</dbReference>
<evidence type="ECO:0000313" key="5">
    <source>
        <dbReference type="EMBL" id="SFM64673.1"/>
    </source>
</evidence>
<dbReference type="GO" id="GO:0016757">
    <property type="term" value="F:glycosyltransferase activity"/>
    <property type="evidence" value="ECO:0007669"/>
    <property type="project" value="UniProtKB-KW"/>
</dbReference>
<keyword evidence="6" id="KW-1185">Reference proteome</keyword>
<gene>
    <name evidence="5" type="ORF">SAMN05660836_01002</name>
</gene>
<reference evidence="5 6" key="1">
    <citation type="submission" date="2016-10" db="EMBL/GenBank/DDBJ databases">
        <authorList>
            <person name="de Groot N.N."/>
        </authorList>
    </citation>
    <scope>NUCLEOTIDE SEQUENCE [LARGE SCALE GENOMIC DNA]</scope>
    <source>
        <strain evidence="5 6">DSM 9990</strain>
    </source>
</reference>
<evidence type="ECO:0000259" key="4">
    <source>
        <dbReference type="Pfam" id="PF00535"/>
    </source>
</evidence>
<dbReference type="Pfam" id="PF00535">
    <property type="entry name" value="Glycos_transf_2"/>
    <property type="match status" value="1"/>
</dbReference>
<evidence type="ECO:0000256" key="1">
    <source>
        <dbReference type="ARBA" id="ARBA00006739"/>
    </source>
</evidence>
<dbReference type="Proteomes" id="UP000199611">
    <property type="component" value="Unassembled WGS sequence"/>
</dbReference>
<dbReference type="STRING" id="39841.SAMN05660836_01002"/>
<dbReference type="Gene3D" id="3.90.550.10">
    <property type="entry name" value="Spore Coat Polysaccharide Biosynthesis Protein SpsA, Chain A"/>
    <property type="match status" value="1"/>
</dbReference>
<dbReference type="SUPFAM" id="SSF53448">
    <property type="entry name" value="Nucleotide-diphospho-sugar transferases"/>
    <property type="match status" value="1"/>
</dbReference>
<evidence type="ECO:0000256" key="3">
    <source>
        <dbReference type="ARBA" id="ARBA00022679"/>
    </source>
</evidence>
<dbReference type="RefSeq" id="WP_093393942.1">
    <property type="nucleotide sequence ID" value="NZ_FOUU01000002.1"/>
</dbReference>
<dbReference type="AlphaFoldDB" id="A0A1I4SK78"/>
<dbReference type="OrthoDB" id="9771846at2"/>
<organism evidence="5 6">
    <name type="scientific">Thermodesulforhabdus norvegica</name>
    <dbReference type="NCBI Taxonomy" id="39841"/>
    <lineage>
        <taxon>Bacteria</taxon>
        <taxon>Pseudomonadati</taxon>
        <taxon>Thermodesulfobacteriota</taxon>
        <taxon>Syntrophobacteria</taxon>
        <taxon>Syntrophobacterales</taxon>
        <taxon>Thermodesulforhabdaceae</taxon>
        <taxon>Thermodesulforhabdus</taxon>
    </lineage>
</organism>
<dbReference type="PANTHER" id="PTHR43179:SF12">
    <property type="entry name" value="GALACTOFURANOSYLTRANSFERASE GLFT2"/>
    <property type="match status" value="1"/>
</dbReference>
<dbReference type="PANTHER" id="PTHR43179">
    <property type="entry name" value="RHAMNOSYLTRANSFERASE WBBL"/>
    <property type="match status" value="1"/>
</dbReference>
<name>A0A1I4SK78_9BACT</name>
<dbReference type="CDD" id="cd02526">
    <property type="entry name" value="GT2_RfbF_like"/>
    <property type="match status" value="1"/>
</dbReference>
<dbReference type="EMBL" id="FOUU01000002">
    <property type="protein sequence ID" value="SFM64673.1"/>
    <property type="molecule type" value="Genomic_DNA"/>
</dbReference>
<protein>
    <submittedName>
        <fullName evidence="5">Rhamnosyltransferase</fullName>
    </submittedName>
</protein>
<keyword evidence="3 5" id="KW-0808">Transferase</keyword>
<evidence type="ECO:0000313" key="6">
    <source>
        <dbReference type="Proteomes" id="UP000199611"/>
    </source>
</evidence>